<evidence type="ECO:0000259" key="4">
    <source>
        <dbReference type="Pfam" id="PF04586"/>
    </source>
</evidence>
<evidence type="ECO:0000256" key="1">
    <source>
        <dbReference type="ARBA" id="ARBA00022612"/>
    </source>
</evidence>
<sequence length="328" mass="35926">MAKQSYILNDETQANVYGFRVKNSGIDLDRFNKNPVMLAMHRDWDLMAVIGRWTNIRIEGSLLLADPEFDMEDEEAKKIAGKVERGFVKAVSMGFLFLKENLEKNIDDMFDLVSCELYESSFVTIPGNKNAVRLYAAPNKLMKDDEIRLCLNAVMVEKPTIDTNSKSNNMEKFTLSGAALTVLLMAGLTKQDDPSEINSVIGKLGTDLQTAKDDLATAKTTIQTMKDAQLSAVKKTAENLVDAAVLAGKLTADKREQFVTLAVNDLDLAKSILENMPGKKGLAATVTGSPAGGNADDPKNMDEFQALPLSKQLAFKADNPEGYAALFK</sequence>
<evidence type="ECO:0000256" key="3">
    <source>
        <dbReference type="ARBA" id="ARBA00022801"/>
    </source>
</evidence>
<feature type="domain" description="Prohead serine protease" evidence="4">
    <location>
        <begin position="65"/>
        <end position="132"/>
    </location>
</feature>
<protein>
    <submittedName>
        <fullName evidence="5">HK97 family phage prohead protease</fullName>
    </submittedName>
</protein>
<dbReference type="RefSeq" id="WP_241276612.1">
    <property type="nucleotide sequence ID" value="NZ_JAKZGS010000028.1"/>
</dbReference>
<comment type="caution">
    <text evidence="5">The sequence shown here is derived from an EMBL/GenBank/DDBJ whole genome shotgun (WGS) entry which is preliminary data.</text>
</comment>
<keyword evidence="3" id="KW-0378">Hydrolase</keyword>
<dbReference type="GO" id="GO:0008233">
    <property type="term" value="F:peptidase activity"/>
    <property type="evidence" value="ECO:0007669"/>
    <property type="project" value="UniProtKB-KW"/>
</dbReference>
<keyword evidence="1" id="KW-1188">Viral release from host cell</keyword>
<reference evidence="5" key="1">
    <citation type="submission" date="2022-03" db="EMBL/GenBank/DDBJ databases">
        <title>De novo assembled genomes of Belliella spp. (Cyclobacteriaceae) strains.</title>
        <authorList>
            <person name="Szabo A."/>
            <person name="Korponai K."/>
            <person name="Felfoldi T."/>
        </authorList>
    </citation>
    <scope>NUCLEOTIDE SEQUENCE</scope>
    <source>
        <strain evidence="5">DSM 107340</strain>
    </source>
</reference>
<keyword evidence="6" id="KW-1185">Reference proteome</keyword>
<dbReference type="Pfam" id="PF04586">
    <property type="entry name" value="Peptidase_S78"/>
    <property type="match status" value="1"/>
</dbReference>
<dbReference type="InterPro" id="IPR054613">
    <property type="entry name" value="Peptidase_S78_dom"/>
</dbReference>
<dbReference type="Proteomes" id="UP001165488">
    <property type="component" value="Unassembled WGS sequence"/>
</dbReference>
<evidence type="ECO:0000313" key="5">
    <source>
        <dbReference type="EMBL" id="MCH7400119.1"/>
    </source>
</evidence>
<accession>A0ABS9UUL4</accession>
<organism evidence="5 6">
    <name type="scientific">Belliella calami</name>
    <dbReference type="NCBI Taxonomy" id="2923436"/>
    <lineage>
        <taxon>Bacteria</taxon>
        <taxon>Pseudomonadati</taxon>
        <taxon>Bacteroidota</taxon>
        <taxon>Cytophagia</taxon>
        <taxon>Cytophagales</taxon>
        <taxon>Cyclobacteriaceae</taxon>
        <taxon>Belliella</taxon>
    </lineage>
</organism>
<proteinExistence type="predicted"/>
<gene>
    <name evidence="5" type="ORF">MM236_19140</name>
</gene>
<dbReference type="GO" id="GO:0006508">
    <property type="term" value="P:proteolysis"/>
    <property type="evidence" value="ECO:0007669"/>
    <property type="project" value="UniProtKB-KW"/>
</dbReference>
<evidence type="ECO:0000256" key="2">
    <source>
        <dbReference type="ARBA" id="ARBA00022670"/>
    </source>
</evidence>
<dbReference type="EMBL" id="JAKZGS010000028">
    <property type="protein sequence ID" value="MCH7400119.1"/>
    <property type="molecule type" value="Genomic_DNA"/>
</dbReference>
<evidence type="ECO:0000313" key="6">
    <source>
        <dbReference type="Proteomes" id="UP001165488"/>
    </source>
</evidence>
<name>A0ABS9UUL4_9BACT</name>
<keyword evidence="2 5" id="KW-0645">Protease</keyword>